<feature type="transmembrane region" description="Helical" evidence="8">
    <location>
        <begin position="107"/>
        <end position="125"/>
    </location>
</feature>
<proteinExistence type="inferred from homology"/>
<feature type="transmembrane region" description="Helical" evidence="8">
    <location>
        <begin position="14"/>
        <end position="38"/>
    </location>
</feature>
<evidence type="ECO:0000256" key="2">
    <source>
        <dbReference type="ARBA" id="ARBA00022475"/>
    </source>
</evidence>
<name>A0A136PX05_9ACTN</name>
<feature type="transmembrane region" description="Helical" evidence="8">
    <location>
        <begin position="184"/>
        <end position="205"/>
    </location>
</feature>
<evidence type="ECO:0000313" key="9">
    <source>
        <dbReference type="EMBL" id="KXK63010.1"/>
    </source>
</evidence>
<dbReference type="EMBL" id="LRQV01000010">
    <property type="protein sequence ID" value="KXK63010.1"/>
    <property type="molecule type" value="Genomic_DNA"/>
</dbReference>
<keyword evidence="5 8" id="KW-1133">Transmembrane helix</keyword>
<feature type="transmembrane region" description="Helical" evidence="8">
    <location>
        <begin position="83"/>
        <end position="100"/>
    </location>
</feature>
<evidence type="ECO:0000256" key="3">
    <source>
        <dbReference type="ARBA" id="ARBA00022679"/>
    </source>
</evidence>
<reference evidence="9 10" key="1">
    <citation type="submission" date="2016-01" db="EMBL/GenBank/DDBJ databases">
        <title>Whole genome sequence and analysis of Micromonospora rosaria DSM 803, which can produce antibacterial substance rosamicin.</title>
        <authorList>
            <person name="Yang H."/>
            <person name="He X."/>
            <person name="Zhu D."/>
        </authorList>
    </citation>
    <scope>NUCLEOTIDE SEQUENCE [LARGE SCALE GENOMIC DNA]</scope>
    <source>
        <strain evidence="9 10">DSM 803</strain>
    </source>
</reference>
<feature type="transmembrane region" description="Helical" evidence="8">
    <location>
        <begin position="323"/>
        <end position="338"/>
    </location>
</feature>
<dbReference type="GO" id="GO:0005886">
    <property type="term" value="C:plasma membrane"/>
    <property type="evidence" value="ECO:0007669"/>
    <property type="project" value="UniProtKB-SubCell"/>
</dbReference>
<keyword evidence="6 8" id="KW-0472">Membrane</keyword>
<evidence type="ECO:0000256" key="8">
    <source>
        <dbReference type="SAM" id="Phobius"/>
    </source>
</evidence>
<feature type="transmembrane region" description="Helical" evidence="8">
    <location>
        <begin position="345"/>
        <end position="362"/>
    </location>
</feature>
<evidence type="ECO:0000256" key="5">
    <source>
        <dbReference type="ARBA" id="ARBA00022989"/>
    </source>
</evidence>
<dbReference type="AlphaFoldDB" id="A0A136PX05"/>
<feature type="transmembrane region" description="Helical" evidence="8">
    <location>
        <begin position="382"/>
        <end position="402"/>
    </location>
</feature>
<feature type="transmembrane region" description="Helical" evidence="8">
    <location>
        <begin position="212"/>
        <end position="232"/>
    </location>
</feature>
<protein>
    <recommendedName>
        <fullName evidence="11">Glycosyltransferase</fullName>
    </recommendedName>
</protein>
<comment type="subcellular location">
    <subcellularLocation>
        <location evidence="1">Cell membrane</location>
        <topology evidence="1">Multi-pass membrane protein</topology>
    </subcellularLocation>
</comment>
<comment type="similarity">
    <text evidence="7">Belongs to the glycosyltransferase 87 family.</text>
</comment>
<evidence type="ECO:0000256" key="1">
    <source>
        <dbReference type="ARBA" id="ARBA00004651"/>
    </source>
</evidence>
<comment type="caution">
    <text evidence="9">The sequence shown here is derived from an EMBL/GenBank/DDBJ whole genome shotgun (WGS) entry which is preliminary data.</text>
</comment>
<evidence type="ECO:0008006" key="11">
    <source>
        <dbReference type="Google" id="ProtNLM"/>
    </source>
</evidence>
<dbReference type="InterPro" id="IPR018584">
    <property type="entry name" value="GT87"/>
</dbReference>
<keyword evidence="3" id="KW-0808">Transferase</keyword>
<evidence type="ECO:0000313" key="10">
    <source>
        <dbReference type="Proteomes" id="UP000070620"/>
    </source>
</evidence>
<gene>
    <name evidence="9" type="ORF">AWW66_05030</name>
</gene>
<dbReference type="Pfam" id="PF09594">
    <property type="entry name" value="GT87"/>
    <property type="match status" value="1"/>
</dbReference>
<evidence type="ECO:0000256" key="4">
    <source>
        <dbReference type="ARBA" id="ARBA00022692"/>
    </source>
</evidence>
<keyword evidence="4 8" id="KW-0812">Transmembrane</keyword>
<dbReference type="RefSeq" id="WP_067360384.1">
    <property type="nucleotide sequence ID" value="NZ_JBIUBN010000015.1"/>
</dbReference>
<keyword evidence="10" id="KW-1185">Reference proteome</keyword>
<sequence>MQTTDLRSIRPSRALGLGTAAAVVVTALALAVLAEAIFTRDPYWALRWTVDLKVYLASGEAVRDGTSLYDVAIQNPMYGPMPYLYPPLTAILFFVPLSLLPIGAASLVWNTASLIALGAVAWLALGVAGVRTPRTRAALTLVVLLAATWLLPVRIQLIAGQINMFLLLLVLLDFRGYAGRWRGVGIGIAAGLKVTPLIFIGYLVVTRQWRAAGTALAAFLGTVLAGFVLLPADAARYWGGLVLHSSRAGGVWDTPNQSVAGALSRAVNSTQFASWWLVVLAGLAVFGLAVAWYVHRHGSDFLGFSAAAVTGLLVSPVSWEHHWVYVIPLLVWLAVRAYRTRSVGLAVATAALVTVFSVRVFSLLGIEESPPAPMALAGWEQVIAALFPLTGLLLLLAGPLWVRRTSPVPAAQRVARRPVAEPARAPALSA</sequence>
<evidence type="ECO:0000256" key="7">
    <source>
        <dbReference type="ARBA" id="ARBA00024033"/>
    </source>
</evidence>
<feature type="transmembrane region" description="Helical" evidence="8">
    <location>
        <begin position="273"/>
        <end position="294"/>
    </location>
</feature>
<dbReference type="OrthoDB" id="9774600at2"/>
<feature type="transmembrane region" description="Helical" evidence="8">
    <location>
        <begin position="301"/>
        <end position="317"/>
    </location>
</feature>
<dbReference type="Proteomes" id="UP000070620">
    <property type="component" value="Unassembled WGS sequence"/>
</dbReference>
<evidence type="ECO:0000256" key="6">
    <source>
        <dbReference type="ARBA" id="ARBA00023136"/>
    </source>
</evidence>
<feature type="transmembrane region" description="Helical" evidence="8">
    <location>
        <begin position="137"/>
        <end position="155"/>
    </location>
</feature>
<dbReference type="GO" id="GO:0016758">
    <property type="term" value="F:hexosyltransferase activity"/>
    <property type="evidence" value="ECO:0007669"/>
    <property type="project" value="InterPro"/>
</dbReference>
<organism evidence="9 10">
    <name type="scientific">Micromonospora rosaria</name>
    <dbReference type="NCBI Taxonomy" id="47874"/>
    <lineage>
        <taxon>Bacteria</taxon>
        <taxon>Bacillati</taxon>
        <taxon>Actinomycetota</taxon>
        <taxon>Actinomycetes</taxon>
        <taxon>Micromonosporales</taxon>
        <taxon>Micromonosporaceae</taxon>
        <taxon>Micromonospora</taxon>
    </lineage>
</organism>
<accession>A0A136PX05</accession>
<keyword evidence="2" id="KW-1003">Cell membrane</keyword>